<gene>
    <name evidence="2" type="ORF">GSONMT00056039001</name>
</gene>
<dbReference type="PaxDb" id="8022-A0A060YT13"/>
<dbReference type="AlphaFoldDB" id="A0A060YT13"/>
<sequence>MCLQEQLEHAEVSTALRYLGQYYFKNKLYEEASLCAQRCCDYNDAREEGKALLRQISQVRDHMEASNTTPVRRVSPLDLSSFSP</sequence>
<protein>
    <recommendedName>
        <fullName evidence="4">Tetratricopeptide repeat protein 30</fullName>
    </recommendedName>
</protein>
<evidence type="ECO:0008006" key="4">
    <source>
        <dbReference type="Google" id="ProtNLM"/>
    </source>
</evidence>
<dbReference type="Proteomes" id="UP000193380">
    <property type="component" value="Unassembled WGS sequence"/>
</dbReference>
<evidence type="ECO:0000256" key="1">
    <source>
        <dbReference type="SAM" id="MobiDB-lite"/>
    </source>
</evidence>
<organism evidence="2 3">
    <name type="scientific">Oncorhynchus mykiss</name>
    <name type="common">Rainbow trout</name>
    <name type="synonym">Salmo gairdneri</name>
    <dbReference type="NCBI Taxonomy" id="8022"/>
    <lineage>
        <taxon>Eukaryota</taxon>
        <taxon>Metazoa</taxon>
        <taxon>Chordata</taxon>
        <taxon>Craniata</taxon>
        <taxon>Vertebrata</taxon>
        <taxon>Euteleostomi</taxon>
        <taxon>Actinopterygii</taxon>
        <taxon>Neopterygii</taxon>
        <taxon>Teleostei</taxon>
        <taxon>Protacanthopterygii</taxon>
        <taxon>Salmoniformes</taxon>
        <taxon>Salmonidae</taxon>
        <taxon>Salmoninae</taxon>
        <taxon>Oncorhynchus</taxon>
    </lineage>
</organism>
<feature type="region of interest" description="Disordered" evidence="1">
    <location>
        <begin position="63"/>
        <end position="84"/>
    </location>
</feature>
<proteinExistence type="predicted"/>
<evidence type="ECO:0000313" key="2">
    <source>
        <dbReference type="EMBL" id="CDQ92614.1"/>
    </source>
</evidence>
<evidence type="ECO:0000313" key="3">
    <source>
        <dbReference type="Proteomes" id="UP000193380"/>
    </source>
</evidence>
<dbReference type="EMBL" id="FR913539">
    <property type="protein sequence ID" value="CDQ92614.1"/>
    <property type="molecule type" value="Genomic_DNA"/>
</dbReference>
<dbReference type="STRING" id="8022.A0A060YT13"/>
<accession>A0A060YT13</accession>
<reference evidence="2" key="2">
    <citation type="submission" date="2014-03" db="EMBL/GenBank/DDBJ databases">
        <authorList>
            <person name="Genoscope - CEA"/>
        </authorList>
    </citation>
    <scope>NUCLEOTIDE SEQUENCE</scope>
</reference>
<reference evidence="2" key="1">
    <citation type="journal article" date="2014" name="Nat. Commun.">
        <title>The rainbow trout genome provides novel insights into evolution after whole-genome duplication in vertebrates.</title>
        <authorList>
            <person name="Berthelot C."/>
            <person name="Brunet F."/>
            <person name="Chalopin D."/>
            <person name="Juanchich A."/>
            <person name="Bernard M."/>
            <person name="Noel B."/>
            <person name="Bento P."/>
            <person name="Da Silva C."/>
            <person name="Labadie K."/>
            <person name="Alberti A."/>
            <person name="Aury J.M."/>
            <person name="Louis A."/>
            <person name="Dehais P."/>
            <person name="Bardou P."/>
            <person name="Montfort J."/>
            <person name="Klopp C."/>
            <person name="Cabau C."/>
            <person name="Gaspin C."/>
            <person name="Thorgaard G.H."/>
            <person name="Boussaha M."/>
            <person name="Quillet E."/>
            <person name="Guyomard R."/>
            <person name="Galiana D."/>
            <person name="Bobe J."/>
            <person name="Volff J.N."/>
            <person name="Genet C."/>
            <person name="Wincker P."/>
            <person name="Jaillon O."/>
            <person name="Roest Crollius H."/>
            <person name="Guiguen Y."/>
        </authorList>
    </citation>
    <scope>NUCLEOTIDE SEQUENCE [LARGE SCALE GENOMIC DNA]</scope>
</reference>
<name>A0A060YT13_ONCMY</name>